<keyword evidence="2" id="KW-0560">Oxidoreductase</keyword>
<evidence type="ECO:0000256" key="3">
    <source>
        <dbReference type="RuleBase" id="RU000363"/>
    </source>
</evidence>
<dbReference type="SUPFAM" id="SSF51735">
    <property type="entry name" value="NAD(P)-binding Rossmann-fold domains"/>
    <property type="match status" value="1"/>
</dbReference>
<organism evidence="4 5">
    <name type="scientific">Pedobacter chinensis</name>
    <dbReference type="NCBI Taxonomy" id="2282421"/>
    <lineage>
        <taxon>Bacteria</taxon>
        <taxon>Pseudomonadati</taxon>
        <taxon>Bacteroidota</taxon>
        <taxon>Sphingobacteriia</taxon>
        <taxon>Sphingobacteriales</taxon>
        <taxon>Sphingobacteriaceae</taxon>
        <taxon>Pedobacter</taxon>
    </lineage>
</organism>
<dbReference type="Pfam" id="PF00106">
    <property type="entry name" value="adh_short"/>
    <property type="match status" value="1"/>
</dbReference>
<evidence type="ECO:0000313" key="5">
    <source>
        <dbReference type="Proteomes" id="UP000253961"/>
    </source>
</evidence>
<dbReference type="PRINTS" id="PR00080">
    <property type="entry name" value="SDRFAMILY"/>
</dbReference>
<evidence type="ECO:0000313" key="4">
    <source>
        <dbReference type="EMBL" id="RDC55818.1"/>
    </source>
</evidence>
<dbReference type="EMBL" id="QPKV01000006">
    <property type="protein sequence ID" value="RDC55818.1"/>
    <property type="molecule type" value="Genomic_DNA"/>
</dbReference>
<name>A0A369Q0G0_9SPHI</name>
<accession>A0A369Q0G0</accession>
<gene>
    <name evidence="4" type="ORF">DU508_16280</name>
</gene>
<comment type="similarity">
    <text evidence="1 3">Belongs to the short-chain dehydrogenases/reductases (SDR) family.</text>
</comment>
<keyword evidence="5" id="KW-1185">Reference proteome</keyword>
<dbReference type="InterPro" id="IPR036291">
    <property type="entry name" value="NAD(P)-bd_dom_sf"/>
</dbReference>
<dbReference type="PANTHER" id="PTHR42760:SF133">
    <property type="entry name" value="3-OXOACYL-[ACYL-CARRIER-PROTEIN] REDUCTASE"/>
    <property type="match status" value="1"/>
</dbReference>
<dbReference type="GO" id="GO:0016616">
    <property type="term" value="F:oxidoreductase activity, acting on the CH-OH group of donors, NAD or NADP as acceptor"/>
    <property type="evidence" value="ECO:0007669"/>
    <property type="project" value="TreeGrafter"/>
</dbReference>
<dbReference type="Gene3D" id="3.40.50.720">
    <property type="entry name" value="NAD(P)-binding Rossmann-like Domain"/>
    <property type="match status" value="1"/>
</dbReference>
<sequence>MDYLKKLIMIIITGASRGIGKYLLHYFVNRGEENVIGICNNTIPDSNLAHYYKLNLKNDTEIKNFIAQNDGINQLTLINAAGISYNAFAHKADLESWIEVIETNLIGLFNLTRHLLPIMRSNNYGRIINFSSVVAQQGVAGTSAYAASKAALWGLTKTLAAENASKNITVNNINLGYFNIGMIDQVPESILTQIIAQVPAKRLGDPTEILSTIKYMIETPYLNGASIDLNGGLF</sequence>
<comment type="caution">
    <text evidence="4">The sequence shown here is derived from an EMBL/GenBank/DDBJ whole genome shotgun (WGS) entry which is preliminary data.</text>
</comment>
<dbReference type="AlphaFoldDB" id="A0A369Q0G0"/>
<dbReference type="PRINTS" id="PR00081">
    <property type="entry name" value="GDHRDH"/>
</dbReference>
<dbReference type="InterPro" id="IPR020904">
    <property type="entry name" value="Sc_DH/Rdtase_CS"/>
</dbReference>
<evidence type="ECO:0000256" key="2">
    <source>
        <dbReference type="ARBA" id="ARBA00023002"/>
    </source>
</evidence>
<dbReference type="PANTHER" id="PTHR42760">
    <property type="entry name" value="SHORT-CHAIN DEHYDROGENASES/REDUCTASES FAMILY MEMBER"/>
    <property type="match status" value="1"/>
</dbReference>
<dbReference type="Proteomes" id="UP000253961">
    <property type="component" value="Unassembled WGS sequence"/>
</dbReference>
<dbReference type="InterPro" id="IPR002347">
    <property type="entry name" value="SDR_fam"/>
</dbReference>
<reference evidence="4 5" key="1">
    <citation type="submission" date="2018-07" db="EMBL/GenBank/DDBJ databases">
        <title>Pedobacter sp. nov., isolated from soil.</title>
        <authorList>
            <person name="Zhou L.Y."/>
            <person name="Du Z.J."/>
        </authorList>
    </citation>
    <scope>NUCLEOTIDE SEQUENCE [LARGE SCALE GENOMIC DNA]</scope>
    <source>
        <strain evidence="4 5">JDX94</strain>
    </source>
</reference>
<evidence type="ECO:0000256" key="1">
    <source>
        <dbReference type="ARBA" id="ARBA00006484"/>
    </source>
</evidence>
<protein>
    <submittedName>
        <fullName evidence="4">SDR family NAD(P)-dependent oxidoreductase</fullName>
    </submittedName>
</protein>
<dbReference type="PROSITE" id="PS00061">
    <property type="entry name" value="ADH_SHORT"/>
    <property type="match status" value="1"/>
</dbReference>
<proteinExistence type="inferred from homology"/>